<dbReference type="AlphaFoldDB" id="A0A449HDX9"/>
<organism evidence="2">
    <name type="scientific">Nocardia farcinica</name>
    <dbReference type="NCBI Taxonomy" id="37329"/>
    <lineage>
        <taxon>Bacteria</taxon>
        <taxon>Bacillati</taxon>
        <taxon>Actinomycetota</taxon>
        <taxon>Actinomycetes</taxon>
        <taxon>Mycobacteriales</taxon>
        <taxon>Nocardiaceae</taxon>
        <taxon>Nocardia</taxon>
    </lineage>
</organism>
<feature type="region of interest" description="Disordered" evidence="1">
    <location>
        <begin position="445"/>
        <end position="465"/>
    </location>
</feature>
<feature type="region of interest" description="Disordered" evidence="1">
    <location>
        <begin position="210"/>
        <end position="232"/>
    </location>
</feature>
<dbReference type="EMBL" id="CAACYE010000002">
    <property type="protein sequence ID" value="VFA81053.1"/>
    <property type="molecule type" value="Genomic_DNA"/>
</dbReference>
<protein>
    <submittedName>
        <fullName evidence="2">Uncharacterized protein</fullName>
    </submittedName>
</protein>
<evidence type="ECO:0000256" key="1">
    <source>
        <dbReference type="SAM" id="MobiDB-lite"/>
    </source>
</evidence>
<gene>
    <name evidence="2" type="ORF">NCTC1935_00078</name>
</gene>
<proteinExistence type="predicted"/>
<feature type="region of interest" description="Disordered" evidence="1">
    <location>
        <begin position="318"/>
        <end position="340"/>
    </location>
</feature>
<accession>A0A449HDX9</accession>
<sequence length="619" mass="67085">MLDSSGFEDTLRPEEGSTGSARVGICDPTTADSLAGDRRISRPNRALLGALDRAMYTRPFVVIDADNHGEPVDSLEAARAALTDATAASAAGRLADGLVAADIDADDPVIGDAVAEALIAWCHRHQLPYLLRDSGRPGGRHVVAVLQDQARATQWAALCRQLAASYGVVVDDRTGAVLRLLTAPHRRGLPSPVLACTITPAIVMDLAARTTGRRGRRRAQPAPGTGSRSETEYGASCAMARAGFDTETAWQEIARRDGKSAERGRDWWVRHMWVSAVTVAAAEDGLDTNTAWQRVRSLCPCIARRWWTPLWTRARAEAAQDRPRRRQLATEPAHDQAQAQATARIDTLRAAFATATEALTGVDPRRRRSVAAALYALSAAIVTRGGSMSTRDLSIRARLDLATVRRALATAVEHGLIVRVHEYAGGADDCHAYAPGPAVTIQAETPAPQSSSLTRGTPRPHGTACPHRLRRAYQRDRMIWRLRNDVLASLVPGERLATSQHPAAKLLRSLWAQRKWWTALTDQQREQRRTARRAVLAGLHRSDQRRWFAWLNRRQTITAAADALTTTPGRALPPDAARAVLAAPLTVHRGLRDPLWREGGTPAAPPAAAAADQLVLAAA</sequence>
<feature type="region of interest" description="Disordered" evidence="1">
    <location>
        <begin position="1"/>
        <end position="29"/>
    </location>
</feature>
<name>A0A449HDX9_NOCFR</name>
<reference evidence="2" key="1">
    <citation type="submission" date="2019-02" db="EMBL/GenBank/DDBJ databases">
        <authorList>
            <consortium name="Pathogen Informatics"/>
        </authorList>
    </citation>
    <scope>NUCLEOTIDE SEQUENCE</scope>
    <source>
        <strain evidence="2">3012STDY6733949</strain>
    </source>
</reference>
<evidence type="ECO:0000313" key="2">
    <source>
        <dbReference type="EMBL" id="VFA81053.1"/>
    </source>
</evidence>